<gene>
    <name evidence="1" type="ORF">POCTA_138.1.T1260086</name>
</gene>
<organism evidence="1 2">
    <name type="scientific">Paramecium octaurelia</name>
    <dbReference type="NCBI Taxonomy" id="43137"/>
    <lineage>
        <taxon>Eukaryota</taxon>
        <taxon>Sar</taxon>
        <taxon>Alveolata</taxon>
        <taxon>Ciliophora</taxon>
        <taxon>Intramacronucleata</taxon>
        <taxon>Oligohymenophorea</taxon>
        <taxon>Peniculida</taxon>
        <taxon>Parameciidae</taxon>
        <taxon>Paramecium</taxon>
    </lineage>
</organism>
<comment type="caution">
    <text evidence="1">The sequence shown here is derived from an EMBL/GenBank/DDBJ whole genome shotgun (WGS) entry which is preliminary data.</text>
</comment>
<evidence type="ECO:0000313" key="1">
    <source>
        <dbReference type="EMBL" id="CAD8202115.1"/>
    </source>
</evidence>
<protein>
    <submittedName>
        <fullName evidence="1">Uncharacterized protein</fullName>
    </submittedName>
</protein>
<dbReference type="EMBL" id="CAJJDP010000126">
    <property type="protein sequence ID" value="CAD8202115.1"/>
    <property type="molecule type" value="Genomic_DNA"/>
</dbReference>
<evidence type="ECO:0000313" key="2">
    <source>
        <dbReference type="Proteomes" id="UP000683925"/>
    </source>
</evidence>
<proteinExistence type="predicted"/>
<reference evidence="1" key="1">
    <citation type="submission" date="2021-01" db="EMBL/GenBank/DDBJ databases">
        <authorList>
            <consortium name="Genoscope - CEA"/>
            <person name="William W."/>
        </authorList>
    </citation>
    <scope>NUCLEOTIDE SEQUENCE</scope>
</reference>
<sequence length="94" mass="11466">MDEAKQKVNQEREMFLRKIGIFPSQIQQLKMFDDQRIARYVQTYMDKIKKTRNTEEIRVENIINTSEMKKFRFLLNSANQQIFAKRYCKIQNIN</sequence>
<accession>A0A8S1XLR8</accession>
<name>A0A8S1XLR8_PAROT</name>
<dbReference type="AlphaFoldDB" id="A0A8S1XLR8"/>
<keyword evidence="2" id="KW-1185">Reference proteome</keyword>
<dbReference type="Proteomes" id="UP000683925">
    <property type="component" value="Unassembled WGS sequence"/>
</dbReference>